<protein>
    <submittedName>
        <fullName evidence="2">Spermidine synthase-like protein</fullName>
    </submittedName>
</protein>
<organism evidence="2 3">
    <name type="scientific">Kribbella qitaiheensis</name>
    <dbReference type="NCBI Taxonomy" id="1544730"/>
    <lineage>
        <taxon>Bacteria</taxon>
        <taxon>Bacillati</taxon>
        <taxon>Actinomycetota</taxon>
        <taxon>Actinomycetes</taxon>
        <taxon>Propionibacteriales</taxon>
        <taxon>Kribbellaceae</taxon>
        <taxon>Kribbella</taxon>
    </lineage>
</organism>
<evidence type="ECO:0000256" key="1">
    <source>
        <dbReference type="ARBA" id="ARBA00023115"/>
    </source>
</evidence>
<dbReference type="KEGG" id="kqi:F1D05_26235"/>
<reference evidence="2 3" key="2">
    <citation type="journal article" date="2020" name="Microbiol. Resour. Announc.">
        <title>Antarctic desert soil bacteria exhibit high novel natural product potential, evaluated through long-read genome sequencing and comparative genomics.</title>
        <authorList>
            <person name="Benaud N."/>
            <person name="Edwards R.J."/>
            <person name="Amos T.G."/>
            <person name="D'Agostino P.M."/>
            <person name="Gutierrez-Chavez C."/>
            <person name="Montgomery K."/>
            <person name="Nicetic I."/>
            <person name="Ferrari B.C."/>
        </authorList>
    </citation>
    <scope>NUCLEOTIDE SEQUENCE [LARGE SCALE GENOMIC DNA]</scope>
    <source>
        <strain evidence="2 3">SPB151</strain>
    </source>
</reference>
<dbReference type="AlphaFoldDB" id="A0A7G6X3F6"/>
<evidence type="ECO:0000313" key="2">
    <source>
        <dbReference type="EMBL" id="QNE20771.1"/>
    </source>
</evidence>
<dbReference type="Gene3D" id="3.40.50.150">
    <property type="entry name" value="Vaccinia Virus protein VP39"/>
    <property type="match status" value="1"/>
</dbReference>
<dbReference type="PANTHER" id="PTHR43317">
    <property type="entry name" value="THERMOSPERMINE SYNTHASE ACAULIS5"/>
    <property type="match status" value="1"/>
</dbReference>
<dbReference type="EMBL" id="CP043661">
    <property type="protein sequence ID" value="QNE20771.1"/>
    <property type="molecule type" value="Genomic_DNA"/>
</dbReference>
<name>A0A7G6X3F6_9ACTN</name>
<accession>A0A7G6X3F6</accession>
<dbReference type="GO" id="GO:0006596">
    <property type="term" value="P:polyamine biosynthetic process"/>
    <property type="evidence" value="ECO:0007669"/>
    <property type="project" value="UniProtKB-KW"/>
</dbReference>
<proteinExistence type="predicted"/>
<dbReference type="Proteomes" id="UP000515563">
    <property type="component" value="Chromosome"/>
</dbReference>
<dbReference type="NCBIfam" id="NF037959">
    <property type="entry name" value="MFS_SpdSyn"/>
    <property type="match status" value="1"/>
</dbReference>
<dbReference type="InterPro" id="IPR029063">
    <property type="entry name" value="SAM-dependent_MTases_sf"/>
</dbReference>
<dbReference type="PANTHER" id="PTHR43317:SF1">
    <property type="entry name" value="THERMOSPERMINE SYNTHASE ACAULIS5"/>
    <property type="match status" value="1"/>
</dbReference>
<dbReference type="SUPFAM" id="SSF53335">
    <property type="entry name" value="S-adenosyl-L-methionine-dependent methyltransferases"/>
    <property type="match status" value="1"/>
</dbReference>
<sequence>MERKVGSGVATVEADADGTFVLRVDGSLQSQVDLADPTHLSFEYVRRIGDVLDAVAERRQPISVLHVGGAGLTLARYVAATRPRSRQIVLEPDEDLTEFVRETLPLPKRAGIKVRPVTGRAGIAEVYPDSVDVVIVDAFVREAVPANLVTAEFVAECSRVLRPTGLLVLNLIDGSAGLTFVRRVAATLHTHLAPAGPAGASGRVGHGVVLAERKVLRGKSFGNVVLVGSAQPVPELADAGRRAQPPYEVLPLAELAGKAEPLTDADGFASPAAPAGTFGR</sequence>
<evidence type="ECO:0000313" key="3">
    <source>
        <dbReference type="Proteomes" id="UP000515563"/>
    </source>
</evidence>
<reference evidence="3" key="1">
    <citation type="submission" date="2019-09" db="EMBL/GenBank/DDBJ databases">
        <title>Antimicrobial potential of Antarctic Bacteria.</title>
        <authorList>
            <person name="Benaud N."/>
            <person name="Edwards R.J."/>
            <person name="Ferrari B.C."/>
        </authorList>
    </citation>
    <scope>NUCLEOTIDE SEQUENCE [LARGE SCALE GENOMIC DNA]</scope>
    <source>
        <strain evidence="3">SPB151</strain>
    </source>
</reference>
<keyword evidence="3" id="KW-1185">Reference proteome</keyword>
<dbReference type="RefSeq" id="WP_185443169.1">
    <property type="nucleotide sequence ID" value="NZ_CP043661.1"/>
</dbReference>
<keyword evidence="1" id="KW-0620">Polyamine biosynthesis</keyword>
<gene>
    <name evidence="2" type="ORF">F1D05_26235</name>
</gene>
<dbReference type="CDD" id="cd02440">
    <property type="entry name" value="AdoMet_MTases"/>
    <property type="match status" value="1"/>
</dbReference>